<evidence type="ECO:0000313" key="5">
    <source>
        <dbReference type="Proteomes" id="UP000507470"/>
    </source>
</evidence>
<sequence>MHFQMTKKGGKDANPPYRDFCLLLFQAYFPGPSKRLNRQRKEKSGQFPVKAKELKLKEVIYTAERIDDCPPPTVVPLLRFTDEITQTPSLPMFSAENFSNDDTAMQFLYWFRVKHCEILVGSTPGGLVNFVSNAYGGCTSDRQIVERCEIVQLCDPGDSVMADKGFNVQDLFARMDVAVNIPIFLKKRNRISGKTLLRDRKVSSKRVNIERMIGLGKTFKILTNPLNGTETKLAYGITFSCFMSCNFRTCIVPKDA</sequence>
<name>A0A6J8A9D5_MYTCO</name>
<dbReference type="Pfam" id="PF13359">
    <property type="entry name" value="DDE_Tnp_4"/>
    <property type="match status" value="1"/>
</dbReference>
<evidence type="ECO:0000256" key="1">
    <source>
        <dbReference type="ARBA" id="ARBA00001968"/>
    </source>
</evidence>
<evidence type="ECO:0000259" key="3">
    <source>
        <dbReference type="Pfam" id="PF13359"/>
    </source>
</evidence>
<dbReference type="AlphaFoldDB" id="A0A6J8A9D5"/>
<keyword evidence="2" id="KW-0479">Metal-binding</keyword>
<accession>A0A6J8A9D5</accession>
<comment type="cofactor">
    <cofactor evidence="1">
        <name>a divalent metal cation</name>
        <dbReference type="ChEBI" id="CHEBI:60240"/>
    </cofactor>
</comment>
<evidence type="ECO:0000256" key="2">
    <source>
        <dbReference type="ARBA" id="ARBA00022723"/>
    </source>
</evidence>
<reference evidence="4 5" key="1">
    <citation type="submission" date="2020-06" db="EMBL/GenBank/DDBJ databases">
        <authorList>
            <person name="Li R."/>
            <person name="Bekaert M."/>
        </authorList>
    </citation>
    <scope>NUCLEOTIDE SEQUENCE [LARGE SCALE GENOMIC DNA]</scope>
    <source>
        <strain evidence="5">wild</strain>
    </source>
</reference>
<proteinExistence type="predicted"/>
<dbReference type="OrthoDB" id="7331812at2759"/>
<dbReference type="GO" id="GO:0046872">
    <property type="term" value="F:metal ion binding"/>
    <property type="evidence" value="ECO:0007669"/>
    <property type="project" value="UniProtKB-KW"/>
</dbReference>
<evidence type="ECO:0000313" key="4">
    <source>
        <dbReference type="EMBL" id="CAC5363222.1"/>
    </source>
</evidence>
<dbReference type="EMBL" id="CACVKT020000806">
    <property type="protein sequence ID" value="CAC5363222.1"/>
    <property type="molecule type" value="Genomic_DNA"/>
</dbReference>
<dbReference type="Proteomes" id="UP000507470">
    <property type="component" value="Unassembled WGS sequence"/>
</dbReference>
<feature type="domain" description="DDE Tnp4" evidence="3">
    <location>
        <begin position="109"/>
        <end position="243"/>
    </location>
</feature>
<gene>
    <name evidence="4" type="ORF">MCOR_4726</name>
</gene>
<dbReference type="PANTHER" id="PTHR23080">
    <property type="entry name" value="THAP DOMAIN PROTEIN"/>
    <property type="match status" value="1"/>
</dbReference>
<keyword evidence="5" id="KW-1185">Reference proteome</keyword>
<organism evidence="4 5">
    <name type="scientific">Mytilus coruscus</name>
    <name type="common">Sea mussel</name>
    <dbReference type="NCBI Taxonomy" id="42192"/>
    <lineage>
        <taxon>Eukaryota</taxon>
        <taxon>Metazoa</taxon>
        <taxon>Spiralia</taxon>
        <taxon>Lophotrochozoa</taxon>
        <taxon>Mollusca</taxon>
        <taxon>Bivalvia</taxon>
        <taxon>Autobranchia</taxon>
        <taxon>Pteriomorphia</taxon>
        <taxon>Mytilida</taxon>
        <taxon>Mytiloidea</taxon>
        <taxon>Mytilidae</taxon>
        <taxon>Mytilinae</taxon>
        <taxon>Mytilus</taxon>
    </lineage>
</organism>
<dbReference type="InterPro" id="IPR027806">
    <property type="entry name" value="HARBI1_dom"/>
</dbReference>
<protein>
    <recommendedName>
        <fullName evidence="3">DDE Tnp4 domain-containing protein</fullName>
    </recommendedName>
</protein>